<dbReference type="Proteomes" id="UP001285636">
    <property type="component" value="Unassembled WGS sequence"/>
</dbReference>
<evidence type="ECO:0000256" key="7">
    <source>
        <dbReference type="ARBA" id="ARBA00023235"/>
    </source>
</evidence>
<dbReference type="GO" id="GO:0003677">
    <property type="term" value="F:DNA binding"/>
    <property type="evidence" value="ECO:0007669"/>
    <property type="project" value="UniProtKB-KW"/>
</dbReference>
<dbReference type="AlphaFoldDB" id="A0AAJ2NNJ1"/>
<dbReference type="EMBL" id="JAWJAY010000002">
    <property type="protein sequence ID" value="MDV2885651.1"/>
    <property type="molecule type" value="Genomic_DNA"/>
</dbReference>
<evidence type="ECO:0000256" key="2">
    <source>
        <dbReference type="ARBA" id="ARBA00009446"/>
    </source>
</evidence>
<evidence type="ECO:0000256" key="4">
    <source>
        <dbReference type="ARBA" id="ARBA00022723"/>
    </source>
</evidence>
<dbReference type="Gene3D" id="3.40.50.140">
    <property type="match status" value="1"/>
</dbReference>
<feature type="domain" description="Topo IA-type catalytic" evidence="13">
    <location>
        <begin position="157"/>
        <end position="597"/>
    </location>
</feature>
<evidence type="ECO:0000313" key="15">
    <source>
        <dbReference type="Proteomes" id="UP001285636"/>
    </source>
</evidence>
<dbReference type="InterPro" id="IPR023405">
    <property type="entry name" value="Topo_IA_core_domain"/>
</dbReference>
<sequence>MKLIIAEKPDQGAKLAAPFPMVKKQGYIEIKSCEMFPEGAFVTWAVGHLCELESPEKYDPKWKSWKLDTLPILPPTFKYKVSKGKYKQFQVVKKLIENRKVREIIMAGDAGREGELIVRLIIEQCRASHPLKRLWLSSLTKQAVIDGFNTLKPEQETRPLYDEALSRACADWLIGMNASRAYTLLLGEKGIDDVFSTGRVQTPTLALIVKREKEIEAFKPEPFWEVKAAFKMGEKTYEGVWHKKGETRVDSSRKALQIAQFCEGKPAIVQAIKEEKKEYAPPYLYNLSSLQTAANKRYKYSPKKTLDLAQKLYVKGYISYPRTDSSFVTKGEASTFPAILQKLSAFKEYESFFPLPVKSLMNNRRFVNDQKVSDHYAIIPTEQVPKQERLGAEERNIYDLIVRSLLATHENAAIISHTQVETIVDGRATFQSKGKQMINEGWRKIIYEGKKQEDTLLPPLSHGEEGVVSKSVVKEGMTQPPKRYTEGQLITVMKAAGKSIEDKELEKVMMESHGLGTEATRAGIITVLKDRGYMKVEKNIVFPTQKGRLLIDSLGTSILASAEMTAKWEQRLREIGKGAASKNDFMEQARKLSVHLINEAVSQSRSWDFTNIDTSSIKRRGGKGSKSYTRNRQVKKTVGQCRLCQGEILDRGTFFGCSNYKSKKCTFTLSKTLLGKKLTETTVTTLLSKGETRVLKGFKKGEQTFDAALRLTPEGKITFQKKE</sequence>
<dbReference type="InterPro" id="IPR013826">
    <property type="entry name" value="Topo_IA_cen_sub3"/>
</dbReference>
<dbReference type="Pfam" id="PF01751">
    <property type="entry name" value="Toprim"/>
    <property type="match status" value="1"/>
</dbReference>
<dbReference type="CDD" id="cd00186">
    <property type="entry name" value="TOP1Ac"/>
    <property type="match status" value="1"/>
</dbReference>
<dbReference type="InterPro" id="IPR005738">
    <property type="entry name" value="TopoIII"/>
</dbReference>
<dbReference type="PROSITE" id="PS50880">
    <property type="entry name" value="TOPRIM"/>
    <property type="match status" value="1"/>
</dbReference>
<dbReference type="SMART" id="SM00493">
    <property type="entry name" value="TOPRIM"/>
    <property type="match status" value="1"/>
</dbReference>
<dbReference type="Pfam" id="PF13342">
    <property type="entry name" value="Toprim_Crpt"/>
    <property type="match status" value="1"/>
</dbReference>
<evidence type="ECO:0000259" key="13">
    <source>
        <dbReference type="PROSITE" id="PS52039"/>
    </source>
</evidence>
<dbReference type="Gene3D" id="1.10.290.10">
    <property type="entry name" value="Topoisomerase I, domain 4"/>
    <property type="match status" value="1"/>
</dbReference>
<protein>
    <recommendedName>
        <fullName evidence="3">DNA topoisomerase</fullName>
        <ecNumber evidence="3">5.6.2.1</ecNumber>
    </recommendedName>
    <alternativeName>
        <fullName evidence="11">Omega-protein</fullName>
    </alternativeName>
    <alternativeName>
        <fullName evidence="10">Relaxing enzyme</fullName>
    </alternativeName>
    <alternativeName>
        <fullName evidence="8">Swivelase</fullName>
    </alternativeName>
    <alternativeName>
        <fullName evidence="9">Untwisting enzyme</fullName>
    </alternativeName>
</protein>
<dbReference type="Pfam" id="PF01131">
    <property type="entry name" value="Topoisom_bac"/>
    <property type="match status" value="1"/>
</dbReference>
<dbReference type="GO" id="GO:0006281">
    <property type="term" value="P:DNA repair"/>
    <property type="evidence" value="ECO:0007669"/>
    <property type="project" value="TreeGrafter"/>
</dbReference>
<dbReference type="PANTHER" id="PTHR11390:SF21">
    <property type="entry name" value="DNA TOPOISOMERASE 3-ALPHA"/>
    <property type="match status" value="1"/>
</dbReference>
<evidence type="ECO:0000256" key="5">
    <source>
        <dbReference type="ARBA" id="ARBA00023029"/>
    </source>
</evidence>
<dbReference type="NCBIfam" id="NF005829">
    <property type="entry name" value="PRK07726.1"/>
    <property type="match status" value="1"/>
</dbReference>
<dbReference type="InterPro" id="IPR003601">
    <property type="entry name" value="Topo_IA_2"/>
</dbReference>
<evidence type="ECO:0000256" key="10">
    <source>
        <dbReference type="ARBA" id="ARBA00032235"/>
    </source>
</evidence>
<keyword evidence="4" id="KW-0479">Metal-binding</keyword>
<feature type="domain" description="Toprim" evidence="12">
    <location>
        <begin position="1"/>
        <end position="140"/>
    </location>
</feature>
<dbReference type="GO" id="GO:0006310">
    <property type="term" value="P:DNA recombination"/>
    <property type="evidence" value="ECO:0007669"/>
    <property type="project" value="TreeGrafter"/>
</dbReference>
<organism evidence="14 15">
    <name type="scientific">Alkalihalophilus pseudofirmus</name>
    <name type="common">Bacillus pseudofirmus</name>
    <dbReference type="NCBI Taxonomy" id="79885"/>
    <lineage>
        <taxon>Bacteria</taxon>
        <taxon>Bacillati</taxon>
        <taxon>Bacillota</taxon>
        <taxon>Bacilli</taxon>
        <taxon>Bacillales</taxon>
        <taxon>Bacillaceae</taxon>
        <taxon>Alkalihalophilus</taxon>
    </lineage>
</organism>
<keyword evidence="7" id="KW-0413">Isomerase</keyword>
<dbReference type="SUPFAM" id="SSF56712">
    <property type="entry name" value="Prokaryotic type I DNA topoisomerase"/>
    <property type="match status" value="1"/>
</dbReference>
<dbReference type="InterPro" id="IPR003602">
    <property type="entry name" value="Topo_IA_DNA-bd_dom"/>
</dbReference>
<dbReference type="InterPro" id="IPR000380">
    <property type="entry name" value="Topo_IA"/>
</dbReference>
<comment type="catalytic activity">
    <reaction evidence="1">
        <text>ATP-independent breakage of single-stranded DNA, followed by passage and rejoining.</text>
        <dbReference type="EC" id="5.6.2.1"/>
    </reaction>
</comment>
<dbReference type="PROSITE" id="PS52039">
    <property type="entry name" value="TOPO_IA_2"/>
    <property type="match status" value="1"/>
</dbReference>
<comment type="similarity">
    <text evidence="2">Belongs to the type IA topoisomerase family.</text>
</comment>
<evidence type="ECO:0000256" key="1">
    <source>
        <dbReference type="ARBA" id="ARBA00000213"/>
    </source>
</evidence>
<dbReference type="InterPro" id="IPR013825">
    <property type="entry name" value="Topo_IA_cen_sub2"/>
</dbReference>
<dbReference type="SMART" id="SM00436">
    <property type="entry name" value="TOP1Bc"/>
    <property type="match status" value="1"/>
</dbReference>
<reference evidence="14" key="1">
    <citation type="submission" date="2023-10" db="EMBL/GenBank/DDBJ databases">
        <title>Screening of Alkalihalophilus pseudofirmusBZ-TG-HK211 and Its Alleviation of Salt Stress on Rapeseed Growth.</title>
        <authorList>
            <person name="Zhao B."/>
            <person name="Guo T."/>
        </authorList>
    </citation>
    <scope>NUCLEOTIDE SEQUENCE</scope>
    <source>
        <strain evidence="14">BZ-TG-HK211</strain>
    </source>
</reference>
<dbReference type="CDD" id="cd03362">
    <property type="entry name" value="TOPRIM_TopoIA_TopoIII"/>
    <property type="match status" value="1"/>
</dbReference>
<dbReference type="Gene3D" id="2.70.20.10">
    <property type="entry name" value="Topoisomerase I, domain 3"/>
    <property type="match status" value="1"/>
</dbReference>
<dbReference type="GO" id="GO:0046872">
    <property type="term" value="F:metal ion binding"/>
    <property type="evidence" value="ECO:0007669"/>
    <property type="project" value="UniProtKB-KW"/>
</dbReference>
<evidence type="ECO:0000313" key="14">
    <source>
        <dbReference type="EMBL" id="MDV2885651.1"/>
    </source>
</evidence>
<dbReference type="InterPro" id="IPR013824">
    <property type="entry name" value="Topo_IA_cen_sub1"/>
</dbReference>
<dbReference type="RefSeq" id="WP_323466759.1">
    <property type="nucleotide sequence ID" value="NZ_CP144224.1"/>
</dbReference>
<dbReference type="NCBIfam" id="TIGR01056">
    <property type="entry name" value="topB"/>
    <property type="match status" value="1"/>
</dbReference>
<evidence type="ECO:0000259" key="12">
    <source>
        <dbReference type="PROSITE" id="PS50880"/>
    </source>
</evidence>
<dbReference type="Gene3D" id="1.10.460.10">
    <property type="entry name" value="Topoisomerase I, domain 2"/>
    <property type="match status" value="1"/>
</dbReference>
<dbReference type="GO" id="GO:0043597">
    <property type="term" value="C:cytoplasmic replication fork"/>
    <property type="evidence" value="ECO:0007669"/>
    <property type="project" value="TreeGrafter"/>
</dbReference>
<dbReference type="PRINTS" id="PR00417">
    <property type="entry name" value="PRTPISMRASEI"/>
</dbReference>
<evidence type="ECO:0000256" key="9">
    <source>
        <dbReference type="ARBA" id="ARBA00031985"/>
    </source>
</evidence>
<dbReference type="InterPro" id="IPR006171">
    <property type="entry name" value="TOPRIM_dom"/>
</dbReference>
<evidence type="ECO:0000256" key="11">
    <source>
        <dbReference type="ARBA" id="ARBA00032877"/>
    </source>
</evidence>
<dbReference type="GO" id="GO:0006265">
    <property type="term" value="P:DNA topological change"/>
    <property type="evidence" value="ECO:0007669"/>
    <property type="project" value="InterPro"/>
</dbReference>
<dbReference type="GO" id="GO:0003917">
    <property type="term" value="F:DNA topoisomerase type I (single strand cut, ATP-independent) activity"/>
    <property type="evidence" value="ECO:0007669"/>
    <property type="project" value="UniProtKB-EC"/>
</dbReference>
<evidence type="ECO:0000256" key="3">
    <source>
        <dbReference type="ARBA" id="ARBA00012891"/>
    </source>
</evidence>
<comment type="caution">
    <text evidence="14">The sequence shown here is derived from an EMBL/GenBank/DDBJ whole genome shotgun (WGS) entry which is preliminary data.</text>
</comment>
<keyword evidence="6" id="KW-0238">DNA-binding</keyword>
<evidence type="ECO:0000256" key="8">
    <source>
        <dbReference type="ARBA" id="ARBA00030003"/>
    </source>
</evidence>
<proteinExistence type="inferred from homology"/>
<evidence type="ECO:0000256" key="6">
    <source>
        <dbReference type="ARBA" id="ARBA00023125"/>
    </source>
</evidence>
<accession>A0AAJ2NNJ1</accession>
<dbReference type="InterPro" id="IPR013497">
    <property type="entry name" value="Topo_IA_cen"/>
</dbReference>
<dbReference type="EC" id="5.6.2.1" evidence="3"/>
<dbReference type="InterPro" id="IPR034144">
    <property type="entry name" value="TOPRIM_TopoIII"/>
</dbReference>
<gene>
    <name evidence="14" type="ORF">RYX45_10720</name>
</gene>
<dbReference type="InterPro" id="IPR025589">
    <property type="entry name" value="Toprim_C_rpt"/>
</dbReference>
<keyword evidence="5" id="KW-0799">Topoisomerase</keyword>
<name>A0AAJ2NNJ1_ALKPS</name>
<dbReference type="SMART" id="SM00437">
    <property type="entry name" value="TOP1Ac"/>
    <property type="match status" value="1"/>
</dbReference>
<dbReference type="PANTHER" id="PTHR11390">
    <property type="entry name" value="PROKARYOTIC DNA TOPOISOMERASE"/>
    <property type="match status" value="1"/>
</dbReference>